<gene>
    <name evidence="9" type="ORF">GCM10023226_28280</name>
</gene>
<dbReference type="Gene3D" id="1.10.3470.10">
    <property type="entry name" value="ABC transporter involved in vitamin B12 uptake, BtuC"/>
    <property type="match status" value="1"/>
</dbReference>
<dbReference type="PANTHER" id="PTHR30472">
    <property type="entry name" value="FERRIC ENTEROBACTIN TRANSPORT SYSTEM PERMEASE PROTEIN"/>
    <property type="match status" value="1"/>
</dbReference>
<keyword evidence="4" id="KW-1003">Cell membrane</keyword>
<dbReference type="PANTHER" id="PTHR30472:SF67">
    <property type="entry name" value="PERMEASE OF ABC TRANSPORTER-RELATED"/>
    <property type="match status" value="1"/>
</dbReference>
<evidence type="ECO:0000256" key="3">
    <source>
        <dbReference type="ARBA" id="ARBA00022448"/>
    </source>
</evidence>
<reference evidence="10" key="1">
    <citation type="journal article" date="2019" name="Int. J. Syst. Evol. Microbiol.">
        <title>The Global Catalogue of Microorganisms (GCM) 10K type strain sequencing project: providing services to taxonomists for standard genome sequencing and annotation.</title>
        <authorList>
            <consortium name="The Broad Institute Genomics Platform"/>
            <consortium name="The Broad Institute Genome Sequencing Center for Infectious Disease"/>
            <person name="Wu L."/>
            <person name="Ma J."/>
        </authorList>
    </citation>
    <scope>NUCLEOTIDE SEQUENCE [LARGE SCALE GENOMIC DNA]</scope>
    <source>
        <strain evidence="10">JCM 18127</strain>
    </source>
</reference>
<organism evidence="9 10">
    <name type="scientific">Nocardioides nanhaiensis</name>
    <dbReference type="NCBI Taxonomy" id="1476871"/>
    <lineage>
        <taxon>Bacteria</taxon>
        <taxon>Bacillati</taxon>
        <taxon>Actinomycetota</taxon>
        <taxon>Actinomycetes</taxon>
        <taxon>Propionibacteriales</taxon>
        <taxon>Nocardioidaceae</taxon>
        <taxon>Nocardioides</taxon>
    </lineage>
</organism>
<comment type="subcellular location">
    <subcellularLocation>
        <location evidence="1">Cell membrane</location>
        <topology evidence="1">Multi-pass membrane protein</topology>
    </subcellularLocation>
</comment>
<feature type="transmembrane region" description="Helical" evidence="8">
    <location>
        <begin position="100"/>
        <end position="123"/>
    </location>
</feature>
<evidence type="ECO:0000313" key="9">
    <source>
        <dbReference type="EMBL" id="GAA4688819.1"/>
    </source>
</evidence>
<feature type="transmembrane region" description="Helical" evidence="8">
    <location>
        <begin position="204"/>
        <end position="230"/>
    </location>
</feature>
<dbReference type="InterPro" id="IPR000522">
    <property type="entry name" value="ABC_transptr_permease_BtuC"/>
</dbReference>
<comment type="caution">
    <text evidence="9">The sequence shown here is derived from an EMBL/GenBank/DDBJ whole genome shotgun (WGS) entry which is preliminary data.</text>
</comment>
<dbReference type="RefSeq" id="WP_345266958.1">
    <property type="nucleotide sequence ID" value="NZ_BAABIM010000003.1"/>
</dbReference>
<evidence type="ECO:0000256" key="7">
    <source>
        <dbReference type="ARBA" id="ARBA00023136"/>
    </source>
</evidence>
<protein>
    <submittedName>
        <fullName evidence="9">Iron chelate uptake ABC transporter family permease subunit</fullName>
    </submittedName>
</protein>
<evidence type="ECO:0000256" key="5">
    <source>
        <dbReference type="ARBA" id="ARBA00022692"/>
    </source>
</evidence>
<dbReference type="CDD" id="cd06550">
    <property type="entry name" value="TM_ABC_iron-siderophores_like"/>
    <property type="match status" value="1"/>
</dbReference>
<keyword evidence="7 8" id="KW-0472">Membrane</keyword>
<name>A0ABP8WGS8_9ACTN</name>
<comment type="similarity">
    <text evidence="2">Belongs to the binding-protein-dependent transport system permease family. FecCD subfamily.</text>
</comment>
<dbReference type="Pfam" id="PF01032">
    <property type="entry name" value="FecCD"/>
    <property type="match status" value="1"/>
</dbReference>
<feature type="transmembrane region" description="Helical" evidence="8">
    <location>
        <begin position="71"/>
        <end position="88"/>
    </location>
</feature>
<evidence type="ECO:0000256" key="4">
    <source>
        <dbReference type="ARBA" id="ARBA00022475"/>
    </source>
</evidence>
<dbReference type="SUPFAM" id="SSF81345">
    <property type="entry name" value="ABC transporter involved in vitamin B12 uptake, BtuC"/>
    <property type="match status" value="1"/>
</dbReference>
<keyword evidence="6 8" id="KW-1133">Transmembrane helix</keyword>
<feature type="transmembrane region" description="Helical" evidence="8">
    <location>
        <begin position="250"/>
        <end position="283"/>
    </location>
</feature>
<accession>A0ABP8WGS8</accession>
<evidence type="ECO:0000256" key="1">
    <source>
        <dbReference type="ARBA" id="ARBA00004651"/>
    </source>
</evidence>
<evidence type="ECO:0000313" key="10">
    <source>
        <dbReference type="Proteomes" id="UP001500621"/>
    </source>
</evidence>
<feature type="transmembrane region" description="Helical" evidence="8">
    <location>
        <begin position="322"/>
        <end position="340"/>
    </location>
</feature>
<keyword evidence="3" id="KW-0813">Transport</keyword>
<keyword evidence="10" id="KW-1185">Reference proteome</keyword>
<evidence type="ECO:0000256" key="8">
    <source>
        <dbReference type="SAM" id="Phobius"/>
    </source>
</evidence>
<dbReference type="Proteomes" id="UP001500621">
    <property type="component" value="Unassembled WGS sequence"/>
</dbReference>
<feature type="transmembrane region" description="Helical" evidence="8">
    <location>
        <begin position="130"/>
        <end position="151"/>
    </location>
</feature>
<dbReference type="EMBL" id="BAABIM010000003">
    <property type="protein sequence ID" value="GAA4688819.1"/>
    <property type="molecule type" value="Genomic_DNA"/>
</dbReference>
<sequence>MTTLRPTAGIAVVPGALAVLTLSMAVALGIGSVHVPLADVLAVVARRLGAGDLGVTLFDDRIVWQLRMPRVLGAAAVGAALACCGAVLQCLVRNDLADPYLLGISGGAAVGAVTVIVLGVSVVGLVGSAAIGVAGFVGALASLALVLLLATGRSGQLPPTRTVLAGVAVAQACAAYTSLLVIVRGEGDAARRVLTWTLGSVAGFRWGSALVVAGVALVAVLVATACAGHLDALALGESTAGSLGVDVRRVRWGLLVGTALVTALLVAHAGAIGFVGLVVPHLVRALTGPRHRLLLPLAALAGAVLLVWADVVARSLVPGQEIPIGVVTAVVGAPFFAYLLRRSARFA</sequence>
<keyword evidence="5 8" id="KW-0812">Transmembrane</keyword>
<proteinExistence type="inferred from homology"/>
<dbReference type="InterPro" id="IPR037294">
    <property type="entry name" value="ABC_BtuC-like"/>
</dbReference>
<evidence type="ECO:0000256" key="6">
    <source>
        <dbReference type="ARBA" id="ARBA00022989"/>
    </source>
</evidence>
<feature type="transmembrane region" description="Helical" evidence="8">
    <location>
        <begin position="12"/>
        <end position="37"/>
    </location>
</feature>
<evidence type="ECO:0000256" key="2">
    <source>
        <dbReference type="ARBA" id="ARBA00007935"/>
    </source>
</evidence>
<feature type="transmembrane region" description="Helical" evidence="8">
    <location>
        <begin position="295"/>
        <end position="316"/>
    </location>
</feature>
<feature type="transmembrane region" description="Helical" evidence="8">
    <location>
        <begin position="163"/>
        <end position="183"/>
    </location>
</feature>